<dbReference type="Pfam" id="PF16317">
    <property type="entry name" value="Glyco_hydro_99"/>
    <property type="match status" value="1"/>
</dbReference>
<evidence type="ECO:0000256" key="5">
    <source>
        <dbReference type="ARBA" id="ARBA00022968"/>
    </source>
</evidence>
<keyword evidence="6 9" id="KW-1133">Transmembrane helix</keyword>
<dbReference type="GeneID" id="106667568"/>
<keyword evidence="4" id="KW-0378">Hydrolase</keyword>
<proteinExistence type="inferred from homology"/>
<evidence type="ECO:0000313" key="11">
    <source>
        <dbReference type="Proteomes" id="UP000494040"/>
    </source>
</evidence>
<dbReference type="GO" id="GO:0004559">
    <property type="term" value="F:alpha-mannosidase activity"/>
    <property type="evidence" value="ECO:0007669"/>
    <property type="project" value="TreeGrafter"/>
</dbReference>
<keyword evidence="8 9" id="KW-0472">Membrane</keyword>
<evidence type="ECO:0000256" key="1">
    <source>
        <dbReference type="ARBA" id="ARBA00004323"/>
    </source>
</evidence>
<keyword evidence="3 9" id="KW-0812">Transmembrane</keyword>
<keyword evidence="7" id="KW-0333">Golgi apparatus</keyword>
<accession>A0A8I6RRF7</accession>
<dbReference type="PANTHER" id="PTHR13572">
    <property type="entry name" value="ENDO-ALPHA-1,2-MANNOSIDASE"/>
    <property type="match status" value="1"/>
</dbReference>
<keyword evidence="5" id="KW-0735">Signal-anchor</keyword>
<dbReference type="EnsemblMetazoa" id="XM_014395604.2">
    <property type="protein sequence ID" value="XP_014251090.1"/>
    <property type="gene ID" value="LOC106667568"/>
</dbReference>
<evidence type="ECO:0000256" key="6">
    <source>
        <dbReference type="ARBA" id="ARBA00022989"/>
    </source>
</evidence>
<dbReference type="KEGG" id="clec:106667568"/>
<feature type="transmembrane region" description="Helical" evidence="9">
    <location>
        <begin position="9"/>
        <end position="31"/>
    </location>
</feature>
<dbReference type="Proteomes" id="UP000494040">
    <property type="component" value="Unassembled WGS sequence"/>
</dbReference>
<comment type="subcellular location">
    <subcellularLocation>
        <location evidence="1">Golgi apparatus membrane</location>
        <topology evidence="1">Single-pass type II membrane protein</topology>
    </subcellularLocation>
</comment>
<dbReference type="RefSeq" id="XP_014251090.1">
    <property type="nucleotide sequence ID" value="XM_014395604.2"/>
</dbReference>
<organism evidence="10 11">
    <name type="scientific">Cimex lectularius</name>
    <name type="common">Bed bug</name>
    <name type="synonym">Acanthia lectularia</name>
    <dbReference type="NCBI Taxonomy" id="79782"/>
    <lineage>
        <taxon>Eukaryota</taxon>
        <taxon>Metazoa</taxon>
        <taxon>Ecdysozoa</taxon>
        <taxon>Arthropoda</taxon>
        <taxon>Hexapoda</taxon>
        <taxon>Insecta</taxon>
        <taxon>Pterygota</taxon>
        <taxon>Neoptera</taxon>
        <taxon>Paraneoptera</taxon>
        <taxon>Hemiptera</taxon>
        <taxon>Heteroptera</taxon>
        <taxon>Panheteroptera</taxon>
        <taxon>Cimicomorpha</taxon>
        <taxon>Cimicidae</taxon>
        <taxon>Cimex</taxon>
    </lineage>
</organism>
<dbReference type="InterPro" id="IPR026071">
    <property type="entry name" value="Glyco_Hydrolase_99"/>
</dbReference>
<dbReference type="OMA" id="VHWDHVM"/>
<evidence type="ECO:0000256" key="7">
    <source>
        <dbReference type="ARBA" id="ARBA00023034"/>
    </source>
</evidence>
<evidence type="ECO:0008006" key="12">
    <source>
        <dbReference type="Google" id="ProtNLM"/>
    </source>
</evidence>
<dbReference type="PANTHER" id="PTHR13572:SF4">
    <property type="entry name" value="RE57134P"/>
    <property type="match status" value="1"/>
</dbReference>
<keyword evidence="11" id="KW-1185">Reference proteome</keyword>
<evidence type="ECO:0000256" key="2">
    <source>
        <dbReference type="ARBA" id="ARBA00009559"/>
    </source>
</evidence>
<evidence type="ECO:0000256" key="9">
    <source>
        <dbReference type="SAM" id="Phobius"/>
    </source>
</evidence>
<dbReference type="GO" id="GO:0000139">
    <property type="term" value="C:Golgi membrane"/>
    <property type="evidence" value="ECO:0007669"/>
    <property type="project" value="UniProtKB-SubCell"/>
</dbReference>
<comment type="similarity">
    <text evidence="2">Belongs to the glycosyl hydrolase 99 family.</text>
</comment>
<dbReference type="AlphaFoldDB" id="A0A8I6RRF7"/>
<evidence type="ECO:0000256" key="8">
    <source>
        <dbReference type="ARBA" id="ARBA00023136"/>
    </source>
</evidence>
<sequence length="422" mass="49238">MLKFKLFRVYLRTVLYIVITCLTVVFLLKIWTLNLSDNPYLPKYEPLNYANMTMPTIMSLAELKVKWIERKISRLSGGFAGEKVRLDFEPVKQVDSKIHAFYYSWYRNEKEDGIWKHWFATDKYPGRPSEFRTAYYPRLGFYSSHNKSVIDIHMMQMKKAGIGVAIVSWEPHDPKEILMKTILDTADKYTIKIALHWKNTIEINQIITNLNIFIDTFGQHNALYRIKRASKDDKFLPVIYIFDPFIEDPITWSSYLNPNGNRTIRNSQFDAIFLGLLSSVQNRIDIKQAHFDGFYTYFATNGFTYGSSWRNWKTLGQFADKNGLIFVPCIAPGYNDGTLSTYFRPRLNGNYYEIAWKSALAAKPSAIAINSFNSWEEGSQIEPAVPNTTNVSRFSDYEKVSDNYYLQFTGFWVKYATENNKF</sequence>
<evidence type="ECO:0000256" key="3">
    <source>
        <dbReference type="ARBA" id="ARBA00022692"/>
    </source>
</evidence>
<evidence type="ECO:0000313" key="10">
    <source>
        <dbReference type="EnsemblMetazoa" id="XP_014251090.1"/>
    </source>
</evidence>
<protein>
    <recommendedName>
        <fullName evidence="12">Glycoprotein endo-alpha-1,2-mannosidase</fullName>
    </recommendedName>
</protein>
<reference evidence="10" key="1">
    <citation type="submission" date="2022-01" db="UniProtKB">
        <authorList>
            <consortium name="EnsemblMetazoa"/>
        </authorList>
    </citation>
    <scope>IDENTIFICATION</scope>
</reference>
<evidence type="ECO:0000256" key="4">
    <source>
        <dbReference type="ARBA" id="ARBA00022801"/>
    </source>
</evidence>
<dbReference type="OrthoDB" id="406152at2759"/>
<dbReference type="Gene3D" id="3.20.20.80">
    <property type="entry name" value="Glycosidases"/>
    <property type="match status" value="1"/>
</dbReference>
<name>A0A8I6RRF7_CIMLE</name>
<dbReference type="CDD" id="cd11574">
    <property type="entry name" value="GH99"/>
    <property type="match status" value="1"/>
</dbReference>